<organism evidence="2 5">
    <name type="scientific">Medicago truncatula</name>
    <name type="common">Barrel medic</name>
    <name type="synonym">Medicago tribuloides</name>
    <dbReference type="NCBI Taxonomy" id="3880"/>
    <lineage>
        <taxon>Eukaryota</taxon>
        <taxon>Viridiplantae</taxon>
        <taxon>Streptophyta</taxon>
        <taxon>Embryophyta</taxon>
        <taxon>Tracheophyta</taxon>
        <taxon>Spermatophyta</taxon>
        <taxon>Magnoliopsida</taxon>
        <taxon>eudicotyledons</taxon>
        <taxon>Gunneridae</taxon>
        <taxon>Pentapetalae</taxon>
        <taxon>rosids</taxon>
        <taxon>fabids</taxon>
        <taxon>Fabales</taxon>
        <taxon>Fabaceae</taxon>
        <taxon>Papilionoideae</taxon>
        <taxon>50 kb inversion clade</taxon>
        <taxon>NPAAA clade</taxon>
        <taxon>Hologalegina</taxon>
        <taxon>IRL clade</taxon>
        <taxon>Trifolieae</taxon>
        <taxon>Medicago</taxon>
    </lineage>
</organism>
<dbReference type="EMBL" id="CM001221">
    <property type="protein sequence ID" value="AET00941.1"/>
    <property type="molecule type" value="Genomic_DNA"/>
</dbReference>
<reference evidence="4" key="3">
    <citation type="submission" date="2015-04" db="UniProtKB">
        <authorList>
            <consortium name="EnsemblPlants"/>
        </authorList>
    </citation>
    <scope>IDENTIFICATION</scope>
    <source>
        <strain evidence="4">cv. Jemalong A17</strain>
    </source>
</reference>
<sequence length="159" mass="18050">MKRFVVVVSTNETAKVIKTQYIHDDIAFSILSKLPIKSTKRFECVCKSWSLLFDNPNFISAYGKGFLTKDHSIYDDTSLLLHKKNTCSFCWFGNRAKLDWPRPLPGYVSGFDILGSGSVHGILCLVCAYKENIILWNPSTKEFKLIPPSPYSSGPYWEA</sequence>
<dbReference type="InterPro" id="IPR050796">
    <property type="entry name" value="SCF_F-box_component"/>
</dbReference>
<dbReference type="InterPro" id="IPR001810">
    <property type="entry name" value="F-box_dom"/>
</dbReference>
<dbReference type="STRING" id="3880.G7K4W8"/>
<dbReference type="SUPFAM" id="SSF81383">
    <property type="entry name" value="F-box domain"/>
    <property type="match status" value="1"/>
</dbReference>
<evidence type="ECO:0000313" key="6">
    <source>
        <dbReference type="Proteomes" id="UP000265566"/>
    </source>
</evidence>
<evidence type="ECO:0000313" key="2">
    <source>
        <dbReference type="EMBL" id="AET00941.1"/>
    </source>
</evidence>
<gene>
    <name evidence="2" type="ordered locus">MTR_5g097650</name>
    <name evidence="3" type="ORF">MtrunA17_Chr5g0447781</name>
</gene>
<reference evidence="2 5" key="2">
    <citation type="journal article" date="2014" name="BMC Genomics">
        <title>An improved genome release (version Mt4.0) for the model legume Medicago truncatula.</title>
        <authorList>
            <person name="Tang H."/>
            <person name="Krishnakumar V."/>
            <person name="Bidwell S."/>
            <person name="Rosen B."/>
            <person name="Chan A."/>
            <person name="Zhou S."/>
            <person name="Gentzbittel L."/>
            <person name="Childs K.L."/>
            <person name="Yandell M."/>
            <person name="Gundlach H."/>
            <person name="Mayer K.F."/>
            <person name="Schwartz D.C."/>
            <person name="Town C.D."/>
        </authorList>
    </citation>
    <scope>GENOME REANNOTATION</scope>
    <source>
        <strain evidence="4 5">cv. Jemalong A17</strain>
    </source>
</reference>
<accession>G7K4W8</accession>
<dbReference type="AlphaFoldDB" id="G7K4W8"/>
<dbReference type="InterPro" id="IPR036047">
    <property type="entry name" value="F-box-like_dom_sf"/>
</dbReference>
<keyword evidence="5" id="KW-1185">Reference proteome</keyword>
<proteinExistence type="predicted"/>
<reference evidence="3" key="5">
    <citation type="journal article" date="2018" name="Nat. Plants">
        <title>Whole-genome landscape of Medicago truncatula symbiotic genes.</title>
        <authorList>
            <person name="Pecrix Y."/>
            <person name="Gamas P."/>
            <person name="Carrere S."/>
        </authorList>
    </citation>
    <scope>NUCLEOTIDE SEQUENCE</scope>
    <source>
        <tissue evidence="3">Leaves</tissue>
    </source>
</reference>
<dbReference type="HOGENOM" id="CLU_139988_0_0_1"/>
<dbReference type="PANTHER" id="PTHR31672">
    <property type="entry name" value="BNACNNG10540D PROTEIN"/>
    <property type="match status" value="1"/>
</dbReference>
<dbReference type="Proteomes" id="UP000002051">
    <property type="component" value="Chromosome 5"/>
</dbReference>
<dbReference type="PaxDb" id="3880-AET00941"/>
<evidence type="ECO:0000259" key="1">
    <source>
        <dbReference type="Pfam" id="PF00646"/>
    </source>
</evidence>
<dbReference type="Gene3D" id="1.20.1280.50">
    <property type="match status" value="1"/>
</dbReference>
<dbReference type="Proteomes" id="UP000265566">
    <property type="component" value="Chromosome 5"/>
</dbReference>
<reference evidence="2 5" key="1">
    <citation type="journal article" date="2011" name="Nature">
        <title>The Medicago genome provides insight into the evolution of rhizobial symbioses.</title>
        <authorList>
            <person name="Young N.D."/>
            <person name="Debelle F."/>
            <person name="Oldroyd G.E."/>
            <person name="Geurts R."/>
            <person name="Cannon S.B."/>
            <person name="Udvardi M.K."/>
            <person name="Benedito V.A."/>
            <person name="Mayer K.F."/>
            <person name="Gouzy J."/>
            <person name="Schoof H."/>
            <person name="Van de Peer Y."/>
            <person name="Proost S."/>
            <person name="Cook D.R."/>
            <person name="Meyers B.C."/>
            <person name="Spannagl M."/>
            <person name="Cheung F."/>
            <person name="De Mita S."/>
            <person name="Krishnakumar V."/>
            <person name="Gundlach H."/>
            <person name="Zhou S."/>
            <person name="Mudge J."/>
            <person name="Bharti A.K."/>
            <person name="Murray J.D."/>
            <person name="Naoumkina M.A."/>
            <person name="Rosen B."/>
            <person name="Silverstein K.A."/>
            <person name="Tang H."/>
            <person name="Rombauts S."/>
            <person name="Zhao P.X."/>
            <person name="Zhou P."/>
            <person name="Barbe V."/>
            <person name="Bardou P."/>
            <person name="Bechner M."/>
            <person name="Bellec A."/>
            <person name="Berger A."/>
            <person name="Berges H."/>
            <person name="Bidwell S."/>
            <person name="Bisseling T."/>
            <person name="Choisne N."/>
            <person name="Couloux A."/>
            <person name="Denny R."/>
            <person name="Deshpande S."/>
            <person name="Dai X."/>
            <person name="Doyle J.J."/>
            <person name="Dudez A.M."/>
            <person name="Farmer A.D."/>
            <person name="Fouteau S."/>
            <person name="Franken C."/>
            <person name="Gibelin C."/>
            <person name="Gish J."/>
            <person name="Goldstein S."/>
            <person name="Gonzalez A.J."/>
            <person name="Green P.J."/>
            <person name="Hallab A."/>
            <person name="Hartog M."/>
            <person name="Hua A."/>
            <person name="Humphray S.J."/>
            <person name="Jeong D.H."/>
            <person name="Jing Y."/>
            <person name="Jocker A."/>
            <person name="Kenton S.M."/>
            <person name="Kim D.J."/>
            <person name="Klee K."/>
            <person name="Lai H."/>
            <person name="Lang C."/>
            <person name="Lin S."/>
            <person name="Macmil S.L."/>
            <person name="Magdelenat G."/>
            <person name="Matthews L."/>
            <person name="McCorrison J."/>
            <person name="Monaghan E.L."/>
            <person name="Mun J.H."/>
            <person name="Najar F.Z."/>
            <person name="Nicholson C."/>
            <person name="Noirot C."/>
            <person name="O'Bleness M."/>
            <person name="Paule C.R."/>
            <person name="Poulain J."/>
            <person name="Prion F."/>
            <person name="Qin B."/>
            <person name="Qu C."/>
            <person name="Retzel E.F."/>
            <person name="Riddle C."/>
            <person name="Sallet E."/>
            <person name="Samain S."/>
            <person name="Samson N."/>
            <person name="Sanders I."/>
            <person name="Saurat O."/>
            <person name="Scarpelli C."/>
            <person name="Schiex T."/>
            <person name="Segurens B."/>
            <person name="Severin A.J."/>
            <person name="Sherrier D.J."/>
            <person name="Shi R."/>
            <person name="Sims S."/>
            <person name="Singer S.R."/>
            <person name="Sinharoy S."/>
            <person name="Sterck L."/>
            <person name="Viollet A."/>
            <person name="Wang B.B."/>
            <person name="Wang K."/>
            <person name="Wang M."/>
            <person name="Wang X."/>
            <person name="Warfsmann J."/>
            <person name="Weissenbach J."/>
            <person name="White D.D."/>
            <person name="White J.D."/>
            <person name="Wiley G.B."/>
            <person name="Wincker P."/>
            <person name="Xing Y."/>
            <person name="Yang L."/>
            <person name="Yao Z."/>
            <person name="Ying F."/>
            <person name="Zhai J."/>
            <person name="Zhou L."/>
            <person name="Zuber A."/>
            <person name="Denarie J."/>
            <person name="Dixon R.A."/>
            <person name="May G.D."/>
            <person name="Schwartz D.C."/>
            <person name="Rogers J."/>
            <person name="Quetier F."/>
            <person name="Town C.D."/>
            <person name="Roe B.A."/>
        </authorList>
    </citation>
    <scope>NUCLEOTIDE SEQUENCE [LARGE SCALE GENOMIC DNA]</scope>
    <source>
        <strain evidence="2">A17</strain>
        <strain evidence="4 5">cv. Jemalong A17</strain>
    </source>
</reference>
<dbReference type="Pfam" id="PF00646">
    <property type="entry name" value="F-box"/>
    <property type="match status" value="1"/>
</dbReference>
<dbReference type="EnsemblPlants" id="AET00941">
    <property type="protein sequence ID" value="AET00941"/>
    <property type="gene ID" value="MTR_5g097650"/>
</dbReference>
<dbReference type="PANTHER" id="PTHR31672:SF13">
    <property type="entry name" value="F-BOX PROTEIN CPR30-LIKE"/>
    <property type="match status" value="1"/>
</dbReference>
<reference evidence="6" key="4">
    <citation type="journal article" date="2018" name="Nat. Plants">
        <title>Whole-genome landscape of Medicago truncatula symbiotic genes.</title>
        <authorList>
            <person name="Pecrix Y."/>
            <person name="Staton S.E."/>
            <person name="Sallet E."/>
            <person name="Lelandais-Briere C."/>
            <person name="Moreau S."/>
            <person name="Carrere S."/>
            <person name="Blein T."/>
            <person name="Jardinaud M.F."/>
            <person name="Latrasse D."/>
            <person name="Zouine M."/>
            <person name="Zahm M."/>
            <person name="Kreplak J."/>
            <person name="Mayjonade B."/>
            <person name="Satge C."/>
            <person name="Perez M."/>
            <person name="Cauet S."/>
            <person name="Marande W."/>
            <person name="Chantry-Darmon C."/>
            <person name="Lopez-Roques C."/>
            <person name="Bouchez O."/>
            <person name="Berard A."/>
            <person name="Debelle F."/>
            <person name="Munos S."/>
            <person name="Bendahmane A."/>
            <person name="Berges H."/>
            <person name="Niebel A."/>
            <person name="Buitink J."/>
            <person name="Frugier F."/>
            <person name="Benhamed M."/>
            <person name="Crespi M."/>
            <person name="Gouzy J."/>
            <person name="Gamas P."/>
        </authorList>
    </citation>
    <scope>NUCLEOTIDE SEQUENCE [LARGE SCALE GENOMIC DNA]</scope>
    <source>
        <strain evidence="6">cv. Jemalong A17</strain>
    </source>
</reference>
<dbReference type="Gramene" id="rna33741">
    <property type="protein sequence ID" value="RHN58131.1"/>
    <property type="gene ID" value="gene33741"/>
</dbReference>
<evidence type="ECO:0000313" key="3">
    <source>
        <dbReference type="EMBL" id="RHN58131.1"/>
    </source>
</evidence>
<dbReference type="EMBL" id="PSQE01000005">
    <property type="protein sequence ID" value="RHN58131.1"/>
    <property type="molecule type" value="Genomic_DNA"/>
</dbReference>
<name>G7K4W8_MEDTR</name>
<protein>
    <submittedName>
        <fullName evidence="2">F-box and associated interaction domain protein, putative</fullName>
    </submittedName>
    <submittedName>
        <fullName evidence="3">Putative F-box domain-containing protein</fullName>
    </submittedName>
</protein>
<evidence type="ECO:0000313" key="5">
    <source>
        <dbReference type="Proteomes" id="UP000002051"/>
    </source>
</evidence>
<feature type="domain" description="F-box" evidence="1">
    <location>
        <begin position="24"/>
        <end position="58"/>
    </location>
</feature>
<evidence type="ECO:0000313" key="4">
    <source>
        <dbReference type="EnsemblPlants" id="AET00941"/>
    </source>
</evidence>